<proteinExistence type="predicted"/>
<accession>A0ABN7RPL2</accession>
<organism evidence="1 2">
    <name type="scientific">Oikopleura dioica</name>
    <name type="common">Tunicate</name>
    <dbReference type="NCBI Taxonomy" id="34765"/>
    <lineage>
        <taxon>Eukaryota</taxon>
        <taxon>Metazoa</taxon>
        <taxon>Chordata</taxon>
        <taxon>Tunicata</taxon>
        <taxon>Appendicularia</taxon>
        <taxon>Copelata</taxon>
        <taxon>Oikopleuridae</taxon>
        <taxon>Oikopleura</taxon>
    </lineage>
</organism>
<gene>
    <name evidence="1" type="ORF">OKIOD_LOCUS1060</name>
</gene>
<reference evidence="1 2" key="1">
    <citation type="submission" date="2021-04" db="EMBL/GenBank/DDBJ databases">
        <authorList>
            <person name="Bliznina A."/>
        </authorList>
    </citation>
    <scope>NUCLEOTIDE SEQUENCE [LARGE SCALE GENOMIC DNA]</scope>
</reference>
<name>A0ABN7RPL2_OIKDI</name>
<keyword evidence="2" id="KW-1185">Reference proteome</keyword>
<dbReference type="Proteomes" id="UP001158576">
    <property type="component" value="Chromosome PAR"/>
</dbReference>
<sequence>MLWNDKTQSYHFPFLTFSEPILDCNCDRKPANGPDAEGFCEEVGRKTIQMLFTCPSNPSNFRRFNGKCKRVSKAKAFSLPMPCGELNCKCKNAMATLAADRGAVAQCWTAAKKPTYRIFCDTNGNGVWDNGESRRDSKIKCTAAGVVKKHNFGNFNC</sequence>
<evidence type="ECO:0000313" key="1">
    <source>
        <dbReference type="EMBL" id="CAG5080197.1"/>
    </source>
</evidence>
<dbReference type="EMBL" id="OU015568">
    <property type="protein sequence ID" value="CAG5080197.1"/>
    <property type="molecule type" value="Genomic_DNA"/>
</dbReference>
<evidence type="ECO:0000313" key="2">
    <source>
        <dbReference type="Proteomes" id="UP001158576"/>
    </source>
</evidence>
<protein>
    <submittedName>
        <fullName evidence="1">Oidioi.mRNA.OKI2018_I69.PAR.g9502.t1.cds</fullName>
    </submittedName>
</protein>